<dbReference type="InterPro" id="IPR011008">
    <property type="entry name" value="Dimeric_a/b-barrel"/>
</dbReference>
<protein>
    <submittedName>
        <fullName evidence="1">Antibiotic biosynthesis monooxygenase family protein</fullName>
        <ecNumber evidence="1">1.14.-.-</ecNumber>
    </submittedName>
</protein>
<proteinExistence type="predicted"/>
<sequence length="95" mass="10674">MFARVVRVSLSTDTAAEAINYFRDTVTPALQQHPGFAYSRCLYAPSDHHCLMVSAWESEEARTGAETSGLLNDVLKHLRSYFDGKPTVEYYEIAV</sequence>
<keyword evidence="1" id="KW-0503">Monooxygenase</keyword>
<keyword evidence="2" id="KW-1185">Reference proteome</keyword>
<evidence type="ECO:0000313" key="1">
    <source>
        <dbReference type="EMBL" id="MFD2573083.1"/>
    </source>
</evidence>
<comment type="caution">
    <text evidence="1">The sequence shown here is derived from an EMBL/GenBank/DDBJ whole genome shotgun (WGS) entry which is preliminary data.</text>
</comment>
<dbReference type="EC" id="1.14.-.-" evidence="1"/>
<accession>A0ABW5M7Z1</accession>
<organism evidence="1 2">
    <name type="scientific">Spirosoma soli</name>
    <dbReference type="NCBI Taxonomy" id="1770529"/>
    <lineage>
        <taxon>Bacteria</taxon>
        <taxon>Pseudomonadati</taxon>
        <taxon>Bacteroidota</taxon>
        <taxon>Cytophagia</taxon>
        <taxon>Cytophagales</taxon>
        <taxon>Cytophagaceae</taxon>
        <taxon>Spirosoma</taxon>
    </lineage>
</organism>
<dbReference type="EMBL" id="JBHULN010000015">
    <property type="protein sequence ID" value="MFD2573083.1"/>
    <property type="molecule type" value="Genomic_DNA"/>
</dbReference>
<evidence type="ECO:0000313" key="2">
    <source>
        <dbReference type="Proteomes" id="UP001597469"/>
    </source>
</evidence>
<dbReference type="SUPFAM" id="SSF54909">
    <property type="entry name" value="Dimeric alpha+beta barrel"/>
    <property type="match status" value="1"/>
</dbReference>
<dbReference type="Proteomes" id="UP001597469">
    <property type="component" value="Unassembled WGS sequence"/>
</dbReference>
<dbReference type="GO" id="GO:0004497">
    <property type="term" value="F:monooxygenase activity"/>
    <property type="evidence" value="ECO:0007669"/>
    <property type="project" value="UniProtKB-KW"/>
</dbReference>
<dbReference type="Gene3D" id="3.30.70.100">
    <property type="match status" value="1"/>
</dbReference>
<keyword evidence="1" id="KW-0560">Oxidoreductase</keyword>
<dbReference type="RefSeq" id="WP_381525680.1">
    <property type="nucleotide sequence ID" value="NZ_JBHULN010000015.1"/>
</dbReference>
<gene>
    <name evidence="1" type="ORF">ACFSUS_20750</name>
</gene>
<reference evidence="2" key="1">
    <citation type="journal article" date="2019" name="Int. J. Syst. Evol. Microbiol.">
        <title>The Global Catalogue of Microorganisms (GCM) 10K type strain sequencing project: providing services to taxonomists for standard genome sequencing and annotation.</title>
        <authorList>
            <consortium name="The Broad Institute Genomics Platform"/>
            <consortium name="The Broad Institute Genome Sequencing Center for Infectious Disease"/>
            <person name="Wu L."/>
            <person name="Ma J."/>
        </authorList>
    </citation>
    <scope>NUCLEOTIDE SEQUENCE [LARGE SCALE GENOMIC DNA]</scope>
    <source>
        <strain evidence="2">KCTC 42805</strain>
    </source>
</reference>
<name>A0ABW5M7Z1_9BACT</name>